<dbReference type="EMBL" id="WIVU01000004">
    <property type="protein sequence ID" value="MQU04843.1"/>
    <property type="molecule type" value="Genomic_DNA"/>
</dbReference>
<evidence type="ECO:0000313" key="1">
    <source>
        <dbReference type="EMBL" id="MQU04843.1"/>
    </source>
</evidence>
<dbReference type="Proteomes" id="UP000478064">
    <property type="component" value="Unassembled WGS sequence"/>
</dbReference>
<dbReference type="RefSeq" id="WP_153372826.1">
    <property type="nucleotide sequence ID" value="NZ_WIVU01000004.1"/>
</dbReference>
<organism evidence="1 2">
    <name type="scientific">Pseudomonas helleri</name>
    <dbReference type="NCBI Taxonomy" id="1608996"/>
    <lineage>
        <taxon>Bacteria</taxon>
        <taxon>Pseudomonadati</taxon>
        <taxon>Pseudomonadota</taxon>
        <taxon>Gammaproteobacteria</taxon>
        <taxon>Pseudomonadales</taxon>
        <taxon>Pseudomonadaceae</taxon>
        <taxon>Pseudomonas</taxon>
    </lineage>
</organism>
<sequence length="263" mass="29099">MPEITPIKTEAELCEIFIRDMNAQPGWTCYPETGGFDILVVHQDGRQIGVEAKLQLNAKVADQIMPEPWQFRYGLKGPDHRLVIVSKITDASTGIAKLLGFMGVPVLTPQGGYASRDSFDKRMEFCSYKLRDLLHGSGYFNDGELFDWNPEERCQVPMVVPQVAAGVPAPIRLTPWKEKALRALALLRNQGFITSKQIKELGMSPTAWTQSSSTKAWLDKGSAPGQWLATDRTPSFDKQHPEAYEVAAAELAAKIGAQLELAP</sequence>
<protein>
    <submittedName>
        <fullName evidence="1">Uncharacterized protein</fullName>
    </submittedName>
</protein>
<comment type="caution">
    <text evidence="1">The sequence shown here is derived from an EMBL/GenBank/DDBJ whole genome shotgun (WGS) entry which is preliminary data.</text>
</comment>
<evidence type="ECO:0000313" key="2">
    <source>
        <dbReference type="Proteomes" id="UP000478064"/>
    </source>
</evidence>
<proteinExistence type="predicted"/>
<accession>A0A6L5HNJ2</accession>
<dbReference type="AlphaFoldDB" id="A0A6L5HNJ2"/>
<gene>
    <name evidence="1" type="ORF">GHO27_03980</name>
</gene>
<reference evidence="1 2" key="1">
    <citation type="submission" date="2019-10" db="EMBL/GenBank/DDBJ databases">
        <title>Evaluation of single-gene subtyping targets for Pseudomonas.</title>
        <authorList>
            <person name="Reichler S.J."/>
            <person name="Orsi R.H."/>
            <person name="Wiedmann M."/>
            <person name="Martin N.H."/>
            <person name="Murphy S.I."/>
        </authorList>
    </citation>
    <scope>NUCLEOTIDE SEQUENCE [LARGE SCALE GENOMIC DNA]</scope>
    <source>
        <strain evidence="1 2">FSL R10-1637</strain>
    </source>
</reference>
<name>A0A6L5HNJ2_9PSED</name>